<keyword evidence="3" id="KW-1185">Reference proteome</keyword>
<dbReference type="Proteomes" id="UP000095280">
    <property type="component" value="Unplaced"/>
</dbReference>
<dbReference type="Gene3D" id="1.10.167.10">
    <property type="entry name" value="Regulator of G-protein Signalling 4, domain 2"/>
    <property type="match status" value="3"/>
</dbReference>
<dbReference type="PROSITE" id="PS50132">
    <property type="entry name" value="RGS"/>
    <property type="match status" value="2"/>
</dbReference>
<feature type="region of interest" description="Disordered" evidence="1">
    <location>
        <begin position="931"/>
        <end position="963"/>
    </location>
</feature>
<dbReference type="SMART" id="SM00315">
    <property type="entry name" value="RGS"/>
    <property type="match status" value="1"/>
</dbReference>
<feature type="compositionally biased region" description="Basic residues" evidence="1">
    <location>
        <begin position="1032"/>
        <end position="1047"/>
    </location>
</feature>
<feature type="compositionally biased region" description="Acidic residues" evidence="1">
    <location>
        <begin position="141"/>
        <end position="171"/>
    </location>
</feature>
<accession>A0A1I8GF58</accession>
<name>A0A1I8GF58_9PLAT</name>
<feature type="compositionally biased region" description="Polar residues" evidence="1">
    <location>
        <begin position="172"/>
        <end position="187"/>
    </location>
</feature>
<evidence type="ECO:0000259" key="2">
    <source>
        <dbReference type="PROSITE" id="PS50132"/>
    </source>
</evidence>
<dbReference type="GO" id="GO:0009966">
    <property type="term" value="P:regulation of signal transduction"/>
    <property type="evidence" value="ECO:0007669"/>
    <property type="project" value="InterPro"/>
</dbReference>
<feature type="compositionally biased region" description="Basic and acidic residues" evidence="1">
    <location>
        <begin position="758"/>
        <end position="787"/>
    </location>
</feature>
<dbReference type="PANTHER" id="PTHR46583:SF2">
    <property type="entry name" value="RGS DOMAIN-CONTAINING PROTEIN"/>
    <property type="match status" value="1"/>
</dbReference>
<reference evidence="4" key="1">
    <citation type="submission" date="2016-11" db="UniProtKB">
        <authorList>
            <consortium name="WormBaseParasite"/>
        </authorList>
    </citation>
    <scope>IDENTIFICATION</scope>
</reference>
<dbReference type="InterPro" id="IPR042651">
    <property type="entry name" value="Rgs22"/>
</dbReference>
<dbReference type="WBParaSite" id="maker-uti_cns_0001813-snap-gene-0.2-mRNA-1">
    <property type="protein sequence ID" value="maker-uti_cns_0001813-snap-gene-0.2-mRNA-1"/>
    <property type="gene ID" value="maker-uti_cns_0001813-snap-gene-0.2"/>
</dbReference>
<sequence length="1328" mass="151582">MDRKESGRQALENLEDMLIYDDMFLDYFNAFLSLPAFPQVLQYHRLTGTFRIVDTADDSLVEWSNSSEPLYGATDDERETIMTWAQNERLPLFTKTELYREYKLCKLLLRPVDARKIGTRPGTFVRGYSRTSGSMGSLTDTDADDGSSADVDDDDDDEDEEFEDSQDEDGEYNTTDLTSSSGMSNRPPTHAKSLPDRLTGKAGSSGARRRRRRRPRDIDTTGDLDESGTTGAVDASVSGLAIDASTATPSRIQQHRRLKASQQAGDGRTYSAPHNYQEFAMLPMSTDFDLLRDLQEAPAVVSFSTRAGETGGAGDSLDLKGLEARQNLPFDRLKELMLANRQGVQEFFEFLRPTAGLHLVDFWLDCEFYKDTALERSDADNRQTRGRLLRDLQDKYRLRLTEEAKAQMRNAANDHQKANSILLRTQYDVLRRLRSYWLPRYIIHKERELTGQTFSDLQQAWLNDATRRASAMSTIFPSLSLVNSMPVRPDLAHNLAITESWDRVRAGGRQLDDRIRSAKGGPQLQQPALAAKPVSASRPFQARLRDALTVDRIAGGPFRSFLEMRHRDPELLACLMFFQEVEEYSRRDERTADRFLRLGHAWNIFNRYLNVSAAQPVKVDKRENQLILDALRRSKDTVPAKVFAKAQDSVVVRMGDTWLRFLKEDVKNFLESSVSHRDSDSPPKTSDEIQVYIENGKIIVKRIQPERSQAQLQLQRRRSWDFLTDEEKAERRKAAAERRRVTELERKKALKAARKRLKEMEESGRKDYEGRASAKKVEEEEEVEKAPELKEMTKNRAVMALFKKYASDKEGKDSVNALSLYQETLEFLELPPGVSDKAKKKRDGNALYLYKTYLEKGCKRRVEVTSERLQQRLTVDKDRPKTPTLKDLSSHLHSKLNLLFSNFWQYQSEEMGIDMSALKNMSEKELRMRADLDVGAGGRRGKKSDSQGASRASRRRGRRDKNSNDDDFIAAFDLAAVLPRGGGGGGVRRRAYDLTDLSKYIKHPISNLLRDFVQSTVRMGRGIAAISDAAASKRKHRKRLSRVRRKKETNNASNSSSNMLDASNASSVLAYSKATGKAPPTKEDKVEFLVALEKNLSGPLSLQMLYFYRYLMQYAVQDKVPHLDKNLFFYVEAQKYKEFALGGCDEEFLKRKIHVISSIFLESVFPPPLQITVSNDVHQRTLRNAQKFYSPKFKEEISPTIFDEAQFAVFKEMLPYWAGFMKQWTPTGKEYRPVSQQKRMLEERLQKFEKSDKPNVNFKLPELPAHSGGPISSLTMSLMDGIKWKERFEDDDDKAVELSDGEQQLQRKVTAGKRAAVLTRQATKETVG</sequence>
<evidence type="ECO:0000313" key="3">
    <source>
        <dbReference type="Proteomes" id="UP000095280"/>
    </source>
</evidence>
<feature type="region of interest" description="Disordered" evidence="1">
    <location>
        <begin position="756"/>
        <end position="787"/>
    </location>
</feature>
<dbReference type="GO" id="GO:0005634">
    <property type="term" value="C:nucleus"/>
    <property type="evidence" value="ECO:0007669"/>
    <property type="project" value="TreeGrafter"/>
</dbReference>
<protein>
    <submittedName>
        <fullName evidence="4">RGS domain-containing protein</fullName>
    </submittedName>
</protein>
<evidence type="ECO:0000313" key="4">
    <source>
        <dbReference type="WBParaSite" id="maker-uti_cns_0001813-snap-gene-0.2-mRNA-1"/>
    </source>
</evidence>
<proteinExistence type="predicted"/>
<dbReference type="Pfam" id="PF00615">
    <property type="entry name" value="RGS"/>
    <property type="match status" value="1"/>
</dbReference>
<dbReference type="SUPFAM" id="SSF48097">
    <property type="entry name" value="Regulator of G-protein signaling, RGS"/>
    <property type="match status" value="3"/>
</dbReference>
<feature type="domain" description="RGS" evidence="2">
    <location>
        <begin position="335"/>
        <end position="396"/>
    </location>
</feature>
<dbReference type="GO" id="GO:0001965">
    <property type="term" value="F:G-protein alpha-subunit binding"/>
    <property type="evidence" value="ECO:0007669"/>
    <property type="project" value="InterPro"/>
</dbReference>
<feature type="region of interest" description="Disordered" evidence="1">
    <location>
        <begin position="120"/>
        <end position="232"/>
    </location>
</feature>
<feature type="region of interest" description="Disordered" evidence="1">
    <location>
        <begin position="1028"/>
        <end position="1060"/>
    </location>
</feature>
<dbReference type="InterPro" id="IPR036305">
    <property type="entry name" value="RGS_sf"/>
</dbReference>
<dbReference type="GO" id="GO:0005737">
    <property type="term" value="C:cytoplasm"/>
    <property type="evidence" value="ECO:0007669"/>
    <property type="project" value="TreeGrafter"/>
</dbReference>
<feature type="compositionally biased region" description="Polar residues" evidence="1">
    <location>
        <begin position="129"/>
        <end position="139"/>
    </location>
</feature>
<feature type="compositionally biased region" description="Polar residues" evidence="1">
    <location>
        <begin position="1050"/>
        <end position="1060"/>
    </location>
</feature>
<feature type="domain" description="RGS" evidence="2">
    <location>
        <begin position="558"/>
        <end position="650"/>
    </location>
</feature>
<organism evidence="3 4">
    <name type="scientific">Macrostomum lignano</name>
    <dbReference type="NCBI Taxonomy" id="282301"/>
    <lineage>
        <taxon>Eukaryota</taxon>
        <taxon>Metazoa</taxon>
        <taxon>Spiralia</taxon>
        <taxon>Lophotrochozoa</taxon>
        <taxon>Platyhelminthes</taxon>
        <taxon>Rhabditophora</taxon>
        <taxon>Macrostomorpha</taxon>
        <taxon>Macrostomida</taxon>
        <taxon>Macrostomidae</taxon>
        <taxon>Macrostomum</taxon>
    </lineage>
</organism>
<dbReference type="InterPro" id="IPR016137">
    <property type="entry name" value="RGS"/>
</dbReference>
<dbReference type="InterPro" id="IPR044926">
    <property type="entry name" value="RGS_subdomain_2"/>
</dbReference>
<dbReference type="PANTHER" id="PTHR46583">
    <property type="entry name" value="REGULATOR OF G-PROTEIN SIGNALING 22"/>
    <property type="match status" value="1"/>
</dbReference>
<evidence type="ECO:0000256" key="1">
    <source>
        <dbReference type="SAM" id="MobiDB-lite"/>
    </source>
</evidence>